<keyword evidence="3" id="KW-1185">Reference proteome</keyword>
<sequence>MKENQTPQKTYARSSEKRNRRLRPSPNFNKTTNKCLNAAFTSVSEDFVDFSPVCEISCADRNEDDTISLLEEASPKALIPSDISPSKKNTDTEEAKIDSIDCLNAYELDTFMEAEIAAISLIKDAKPEVFNSCNAAPQYRKLMDEITKYVIEDPYRKTVPEDFDRVYQVLSAKNRMLFLRFCIWIIGVLAIIFFTSDIHCPYSGPFPS</sequence>
<protein>
    <submittedName>
        <fullName evidence="4">Protein SINE3-like</fullName>
    </submittedName>
</protein>
<dbReference type="GeneID" id="113874697"/>
<reference evidence="3" key="1">
    <citation type="journal article" date="2019" name="Toxins">
        <title>Detection of Abrin-Like and Prepropulchellin-Like Toxin Genes and Transcripts Using Whole Genome Sequencing and Full-Length Transcript Sequencing of Abrus precatorius.</title>
        <authorList>
            <person name="Hovde B.T."/>
            <person name="Daligault H.E."/>
            <person name="Hanschen E.R."/>
            <person name="Kunde Y.A."/>
            <person name="Johnson M.B."/>
            <person name="Starkenburg S.R."/>
            <person name="Johnson S.L."/>
        </authorList>
    </citation>
    <scope>NUCLEOTIDE SEQUENCE [LARGE SCALE GENOMIC DNA]</scope>
</reference>
<evidence type="ECO:0000313" key="3">
    <source>
        <dbReference type="Proteomes" id="UP000694853"/>
    </source>
</evidence>
<proteinExistence type="predicted"/>
<evidence type="ECO:0000256" key="2">
    <source>
        <dbReference type="SAM" id="Phobius"/>
    </source>
</evidence>
<feature type="region of interest" description="Disordered" evidence="1">
    <location>
        <begin position="1"/>
        <end position="30"/>
    </location>
</feature>
<organism evidence="3 4">
    <name type="scientific">Abrus precatorius</name>
    <name type="common">Indian licorice</name>
    <name type="synonym">Glycine abrus</name>
    <dbReference type="NCBI Taxonomy" id="3816"/>
    <lineage>
        <taxon>Eukaryota</taxon>
        <taxon>Viridiplantae</taxon>
        <taxon>Streptophyta</taxon>
        <taxon>Embryophyta</taxon>
        <taxon>Tracheophyta</taxon>
        <taxon>Spermatophyta</taxon>
        <taxon>Magnoliopsida</taxon>
        <taxon>eudicotyledons</taxon>
        <taxon>Gunneridae</taxon>
        <taxon>Pentapetalae</taxon>
        <taxon>rosids</taxon>
        <taxon>fabids</taxon>
        <taxon>Fabales</taxon>
        <taxon>Fabaceae</taxon>
        <taxon>Papilionoideae</taxon>
        <taxon>50 kb inversion clade</taxon>
        <taxon>NPAAA clade</taxon>
        <taxon>indigoferoid/millettioid clade</taxon>
        <taxon>Abreae</taxon>
        <taxon>Abrus</taxon>
    </lineage>
</organism>
<keyword evidence="2" id="KW-0812">Transmembrane</keyword>
<name>A0A8B8MJ02_ABRPR</name>
<gene>
    <name evidence="4" type="primary">LOC113874697</name>
</gene>
<dbReference type="Proteomes" id="UP000694853">
    <property type="component" value="Unplaced"/>
</dbReference>
<dbReference type="OrthoDB" id="1063472at2759"/>
<dbReference type="RefSeq" id="XP_027368711.1">
    <property type="nucleotide sequence ID" value="XM_027512910.1"/>
</dbReference>
<evidence type="ECO:0000256" key="1">
    <source>
        <dbReference type="SAM" id="MobiDB-lite"/>
    </source>
</evidence>
<dbReference type="AlphaFoldDB" id="A0A8B8MJ02"/>
<feature type="transmembrane region" description="Helical" evidence="2">
    <location>
        <begin position="177"/>
        <end position="196"/>
    </location>
</feature>
<keyword evidence="2" id="KW-0472">Membrane</keyword>
<keyword evidence="2" id="KW-1133">Transmembrane helix</keyword>
<evidence type="ECO:0000313" key="4">
    <source>
        <dbReference type="RefSeq" id="XP_027368711.1"/>
    </source>
</evidence>
<accession>A0A8B8MJ02</accession>
<reference evidence="4" key="2">
    <citation type="submission" date="2025-08" db="UniProtKB">
        <authorList>
            <consortium name="RefSeq"/>
        </authorList>
    </citation>
    <scope>IDENTIFICATION</scope>
    <source>
        <tissue evidence="4">Young leaves</tissue>
    </source>
</reference>
<feature type="compositionally biased region" description="Polar residues" evidence="1">
    <location>
        <begin position="1"/>
        <end position="13"/>
    </location>
</feature>
<dbReference type="KEGG" id="aprc:113874697"/>